<dbReference type="EMBL" id="FZOC01000005">
    <property type="protein sequence ID" value="SNS05808.1"/>
    <property type="molecule type" value="Genomic_DNA"/>
</dbReference>
<organism evidence="1 2">
    <name type="scientific">Humidesulfovibrio mexicanus</name>
    <dbReference type="NCBI Taxonomy" id="147047"/>
    <lineage>
        <taxon>Bacteria</taxon>
        <taxon>Pseudomonadati</taxon>
        <taxon>Thermodesulfobacteriota</taxon>
        <taxon>Desulfovibrionia</taxon>
        <taxon>Desulfovibrionales</taxon>
        <taxon>Desulfovibrionaceae</taxon>
        <taxon>Humidesulfovibrio</taxon>
    </lineage>
</organism>
<accession>A0A239BEI2</accession>
<evidence type="ECO:0000313" key="2">
    <source>
        <dbReference type="Proteomes" id="UP000198324"/>
    </source>
</evidence>
<dbReference type="InterPro" id="IPR021874">
    <property type="entry name" value="Phage_Mu_Gp27"/>
</dbReference>
<sequence>MPRKSTVKRLPPELREQIGALLEQGRTLTEITEHLRQLGAEVSRSALGRYKQHLDKVGEKLRRSREVAEALITKLGAAPESKTTRLNVELMHGAILDLLLKINEDGEGGEDAKSVALDPQGAMLLGKALDHLSRASKADAELIGKIREQARKDAEAKLDKAVDAATGEAKRDAALTPEQVLERVRAIYRGEA</sequence>
<dbReference type="OrthoDB" id="5465300at2"/>
<dbReference type="AlphaFoldDB" id="A0A239BEI2"/>
<protein>
    <recommendedName>
        <fullName evidence="3">Mu-like prophage FluMu protein gp27</fullName>
    </recommendedName>
</protein>
<dbReference type="RefSeq" id="WP_089274707.1">
    <property type="nucleotide sequence ID" value="NZ_FZOC01000005.1"/>
</dbReference>
<reference evidence="1 2" key="1">
    <citation type="submission" date="2017-06" db="EMBL/GenBank/DDBJ databases">
        <authorList>
            <person name="Kim H.J."/>
            <person name="Triplett B.A."/>
        </authorList>
    </citation>
    <scope>NUCLEOTIDE SEQUENCE [LARGE SCALE GENOMIC DNA]</scope>
    <source>
        <strain evidence="1 2">DSM 13116</strain>
    </source>
</reference>
<keyword evidence="2" id="KW-1185">Reference proteome</keyword>
<proteinExistence type="predicted"/>
<evidence type="ECO:0008006" key="3">
    <source>
        <dbReference type="Google" id="ProtNLM"/>
    </source>
</evidence>
<evidence type="ECO:0000313" key="1">
    <source>
        <dbReference type="EMBL" id="SNS05808.1"/>
    </source>
</evidence>
<name>A0A239BEI2_9BACT</name>
<dbReference type="Proteomes" id="UP000198324">
    <property type="component" value="Unassembled WGS sequence"/>
</dbReference>
<dbReference type="Pfam" id="PF11985">
    <property type="entry name" value="Phage_Mu_Gp27"/>
    <property type="match status" value="1"/>
</dbReference>
<gene>
    <name evidence="1" type="ORF">SAMN04488503_2490</name>
</gene>